<evidence type="ECO:0000256" key="4">
    <source>
        <dbReference type="ARBA" id="ARBA00023015"/>
    </source>
</evidence>
<dbReference type="PANTHER" id="PTHR13114">
    <property type="entry name" value="MEDIATOR OF RNA POLYMERASE II TRANSCRIPTION SUBUNIT 17"/>
    <property type="match status" value="1"/>
</dbReference>
<comment type="function">
    <text evidence="8">Component of the Mediator complex, a coactivator involved in the regulated transcription of nearly all RNA polymerase II-dependent genes. Mediator functions as a bridge to convey information from gene-specific regulatory proteins to the basal RNA polymerase II transcription machinery. Mediator is recruited to promoters by direct interactions with regulatory proteins and serves as a scaffold for the assembly of a functional preinitiation complex with RNA polymerase II and the general transcription factors.</text>
</comment>
<dbReference type="InterPro" id="IPR019313">
    <property type="entry name" value="Mediator_Med17"/>
</dbReference>
<evidence type="ECO:0000256" key="6">
    <source>
        <dbReference type="ARBA" id="ARBA00023242"/>
    </source>
</evidence>
<name>A0AAN6SUF3_9PEZI</name>
<dbReference type="GO" id="GO:0003712">
    <property type="term" value="F:transcription coregulator activity"/>
    <property type="evidence" value="ECO:0007669"/>
    <property type="project" value="InterPro"/>
</dbReference>
<proteinExistence type="inferred from homology"/>
<accession>A0AAN6SUF3</accession>
<evidence type="ECO:0000256" key="9">
    <source>
        <dbReference type="SAM" id="MobiDB-lite"/>
    </source>
</evidence>
<feature type="compositionally biased region" description="Acidic residues" evidence="9">
    <location>
        <begin position="54"/>
        <end position="65"/>
    </location>
</feature>
<evidence type="ECO:0000256" key="5">
    <source>
        <dbReference type="ARBA" id="ARBA00023163"/>
    </source>
</evidence>
<evidence type="ECO:0000313" key="11">
    <source>
        <dbReference type="Proteomes" id="UP001303115"/>
    </source>
</evidence>
<comment type="subcellular location">
    <subcellularLocation>
        <location evidence="1 8">Nucleus</location>
    </subcellularLocation>
</comment>
<dbReference type="PANTHER" id="PTHR13114:SF7">
    <property type="entry name" value="MEDIATOR OF RNA POLYMERASE II TRANSCRIPTION SUBUNIT 17"/>
    <property type="match status" value="1"/>
</dbReference>
<dbReference type="AlphaFoldDB" id="A0AAN6SUF3"/>
<evidence type="ECO:0000256" key="8">
    <source>
        <dbReference type="RuleBase" id="RU364140"/>
    </source>
</evidence>
<dbReference type="GO" id="GO:0016592">
    <property type="term" value="C:mediator complex"/>
    <property type="evidence" value="ECO:0007669"/>
    <property type="project" value="InterPro"/>
</dbReference>
<keyword evidence="6 8" id="KW-0539">Nucleus</keyword>
<feature type="compositionally biased region" description="Low complexity" evidence="9">
    <location>
        <begin position="66"/>
        <end position="76"/>
    </location>
</feature>
<feature type="region of interest" description="Disordered" evidence="9">
    <location>
        <begin position="555"/>
        <end position="584"/>
    </location>
</feature>
<feature type="compositionally biased region" description="Low complexity" evidence="9">
    <location>
        <begin position="556"/>
        <end position="569"/>
    </location>
</feature>
<evidence type="ECO:0000256" key="2">
    <source>
        <dbReference type="ARBA" id="ARBA00005635"/>
    </source>
</evidence>
<sequence>MNNRPFSLHPRSAPRQGPQSIAEFIERANAQPGGFRGLNSADLRREIEASQNEVDGDDGDDDVDMAGDASDAGSDSPETKDVTAAREEILRAIHQTHQTSMFALDFVSLLLSKENPALAVTTLSPGLRDLVGIGTLGATMLDAPTPMTRSRVADHKMVAIGKRLMDLNKAADTALATSKRLQREIGLETKYWSEVLGVGEAGWQTFRLPHEPQTLGVKFGFSNTSPEFKNSGIAPLRRAEDGSVRLEHGAMGGGSKRVQVRILENGVVVGRSSLPQPLAPDAPLQDRVKESRDTAFAEELWHEINREGRNKLDSVVRVAESTATYDLDATTTVSLQLVTLGDEESTTAQHPGTQDALANSLCIVLGLLLSNAHRANELKRSEPTVKKGSTPPYSILRPLIAYHKYGESVQQCASSLAALISVLRSAGFASSLTMREPPLAPLPGSTTPASTSLANLLLKPPTVHFDLTITPASRLRILLKPTLLAGAAYAVSFLPPIQQQQPPNSPVNPLAAVCPAGPEDYADTAKLLGYLHDAVPRALAAAYFELAFTLPTSPRGQQPAAAAADPDAGAGDGGQDPDTTLWGMDARGKGIIDLDTGGEYGVHFGLVHDAETGRLELSVQGDYYAKAEEEGGGVEGARKMHREWRWPGTEESVGAVVKQVLSNRPGE</sequence>
<protein>
    <recommendedName>
        <fullName evidence="3 8">Mediator of RNA polymerase II transcription subunit 17</fullName>
    </recommendedName>
    <alternativeName>
        <fullName evidence="7 8">Mediator complex subunit 17</fullName>
    </alternativeName>
</protein>
<dbReference type="Gene3D" id="6.10.250.2620">
    <property type="match status" value="1"/>
</dbReference>
<evidence type="ECO:0000256" key="1">
    <source>
        <dbReference type="ARBA" id="ARBA00004123"/>
    </source>
</evidence>
<keyword evidence="5 8" id="KW-0804">Transcription</keyword>
<evidence type="ECO:0000256" key="3">
    <source>
        <dbReference type="ARBA" id="ARBA00019610"/>
    </source>
</evidence>
<keyword evidence="11" id="KW-1185">Reference proteome</keyword>
<comment type="similarity">
    <text evidence="2 8">Belongs to the Mediator complex subunit 17 family.</text>
</comment>
<evidence type="ECO:0000256" key="7">
    <source>
        <dbReference type="ARBA" id="ARBA00032014"/>
    </source>
</evidence>
<dbReference type="Pfam" id="PF10156">
    <property type="entry name" value="Med17"/>
    <property type="match status" value="1"/>
</dbReference>
<evidence type="ECO:0000313" key="10">
    <source>
        <dbReference type="EMBL" id="KAK4042473.1"/>
    </source>
</evidence>
<comment type="caution">
    <text evidence="10">The sequence shown here is derived from an EMBL/GenBank/DDBJ whole genome shotgun (WGS) entry which is preliminary data.</text>
</comment>
<organism evidence="10 11">
    <name type="scientific">Parachaetomium inaequale</name>
    <dbReference type="NCBI Taxonomy" id="2588326"/>
    <lineage>
        <taxon>Eukaryota</taxon>
        <taxon>Fungi</taxon>
        <taxon>Dikarya</taxon>
        <taxon>Ascomycota</taxon>
        <taxon>Pezizomycotina</taxon>
        <taxon>Sordariomycetes</taxon>
        <taxon>Sordariomycetidae</taxon>
        <taxon>Sordariales</taxon>
        <taxon>Chaetomiaceae</taxon>
        <taxon>Parachaetomium</taxon>
    </lineage>
</organism>
<keyword evidence="8" id="KW-0010">Activator</keyword>
<feature type="region of interest" description="Disordered" evidence="9">
    <location>
        <begin position="1"/>
        <end position="81"/>
    </location>
</feature>
<comment type="subunit">
    <text evidence="8">Component of the Mediator complex.</text>
</comment>
<dbReference type="EMBL" id="MU854340">
    <property type="protein sequence ID" value="KAK4042473.1"/>
    <property type="molecule type" value="Genomic_DNA"/>
</dbReference>
<keyword evidence="4 8" id="KW-0805">Transcription regulation</keyword>
<dbReference type="Proteomes" id="UP001303115">
    <property type="component" value="Unassembled WGS sequence"/>
</dbReference>
<dbReference type="GO" id="GO:0070847">
    <property type="term" value="C:core mediator complex"/>
    <property type="evidence" value="ECO:0007669"/>
    <property type="project" value="TreeGrafter"/>
</dbReference>
<reference evidence="11" key="1">
    <citation type="journal article" date="2023" name="Mol. Phylogenet. Evol.">
        <title>Genome-scale phylogeny and comparative genomics of the fungal order Sordariales.</title>
        <authorList>
            <person name="Hensen N."/>
            <person name="Bonometti L."/>
            <person name="Westerberg I."/>
            <person name="Brannstrom I.O."/>
            <person name="Guillou S."/>
            <person name="Cros-Aarteil S."/>
            <person name="Calhoun S."/>
            <person name="Haridas S."/>
            <person name="Kuo A."/>
            <person name="Mondo S."/>
            <person name="Pangilinan J."/>
            <person name="Riley R."/>
            <person name="LaButti K."/>
            <person name="Andreopoulos B."/>
            <person name="Lipzen A."/>
            <person name="Chen C."/>
            <person name="Yan M."/>
            <person name="Daum C."/>
            <person name="Ng V."/>
            <person name="Clum A."/>
            <person name="Steindorff A."/>
            <person name="Ohm R.A."/>
            <person name="Martin F."/>
            <person name="Silar P."/>
            <person name="Natvig D.O."/>
            <person name="Lalanne C."/>
            <person name="Gautier V."/>
            <person name="Ament-Velasquez S.L."/>
            <person name="Kruys A."/>
            <person name="Hutchinson M.I."/>
            <person name="Powell A.J."/>
            <person name="Barry K."/>
            <person name="Miller A.N."/>
            <person name="Grigoriev I.V."/>
            <person name="Debuchy R."/>
            <person name="Gladieux P."/>
            <person name="Hiltunen Thoren M."/>
            <person name="Johannesson H."/>
        </authorList>
    </citation>
    <scope>NUCLEOTIDE SEQUENCE [LARGE SCALE GENOMIC DNA]</scope>
    <source>
        <strain evidence="11">CBS 284.82</strain>
    </source>
</reference>
<dbReference type="GO" id="GO:0006357">
    <property type="term" value="P:regulation of transcription by RNA polymerase II"/>
    <property type="evidence" value="ECO:0007669"/>
    <property type="project" value="InterPro"/>
</dbReference>
<gene>
    <name evidence="8" type="primary">MED17</name>
    <name evidence="10" type="ORF">C8A01DRAFT_44488</name>
</gene>